<gene>
    <name evidence="2" type="ORF">ACFQVD_26910</name>
</gene>
<reference evidence="3" key="1">
    <citation type="journal article" date="2019" name="Int. J. Syst. Evol. Microbiol.">
        <title>The Global Catalogue of Microorganisms (GCM) 10K type strain sequencing project: providing services to taxonomists for standard genome sequencing and annotation.</title>
        <authorList>
            <consortium name="The Broad Institute Genomics Platform"/>
            <consortium name="The Broad Institute Genome Sequencing Center for Infectious Disease"/>
            <person name="Wu L."/>
            <person name="Ma J."/>
        </authorList>
    </citation>
    <scope>NUCLEOTIDE SEQUENCE [LARGE SCALE GENOMIC DNA]</scope>
    <source>
        <strain evidence="3">JCM 10083</strain>
    </source>
</reference>
<protein>
    <submittedName>
        <fullName evidence="2">Uncharacterized protein</fullName>
    </submittedName>
</protein>
<dbReference type="EMBL" id="JBHTEE010000001">
    <property type="protein sequence ID" value="MFC7603750.1"/>
    <property type="molecule type" value="Genomic_DNA"/>
</dbReference>
<proteinExistence type="predicted"/>
<feature type="region of interest" description="Disordered" evidence="1">
    <location>
        <begin position="16"/>
        <end position="49"/>
    </location>
</feature>
<organism evidence="2 3">
    <name type="scientific">Streptosporangium amethystogenes subsp. fukuiense</name>
    <dbReference type="NCBI Taxonomy" id="698418"/>
    <lineage>
        <taxon>Bacteria</taxon>
        <taxon>Bacillati</taxon>
        <taxon>Actinomycetota</taxon>
        <taxon>Actinomycetes</taxon>
        <taxon>Streptosporangiales</taxon>
        <taxon>Streptosporangiaceae</taxon>
        <taxon>Streptosporangium</taxon>
    </lineage>
</organism>
<accession>A0ABW2T503</accession>
<name>A0ABW2T503_9ACTN</name>
<sequence length="49" mass="5798">MNHDEDVMSAYLAAEPGEAWPTWTPWTGRDHPEDRDDQADYEPREDEQH</sequence>
<keyword evidence="3" id="KW-1185">Reference proteome</keyword>
<dbReference type="RefSeq" id="WP_343981774.1">
    <property type="nucleotide sequence ID" value="NZ_BAAAGK010000233.1"/>
</dbReference>
<evidence type="ECO:0000313" key="3">
    <source>
        <dbReference type="Proteomes" id="UP001596514"/>
    </source>
</evidence>
<feature type="compositionally biased region" description="Acidic residues" evidence="1">
    <location>
        <begin position="35"/>
        <end position="49"/>
    </location>
</feature>
<comment type="caution">
    <text evidence="2">The sequence shown here is derived from an EMBL/GenBank/DDBJ whole genome shotgun (WGS) entry which is preliminary data.</text>
</comment>
<evidence type="ECO:0000313" key="2">
    <source>
        <dbReference type="EMBL" id="MFC7603750.1"/>
    </source>
</evidence>
<evidence type="ECO:0000256" key="1">
    <source>
        <dbReference type="SAM" id="MobiDB-lite"/>
    </source>
</evidence>
<dbReference type="Proteomes" id="UP001596514">
    <property type="component" value="Unassembled WGS sequence"/>
</dbReference>